<dbReference type="PROSITE" id="PS50969">
    <property type="entry name" value="FCP1"/>
    <property type="match status" value="1"/>
</dbReference>
<comment type="similarity">
    <text evidence="1">Belongs to the TIM50 family.</text>
</comment>
<keyword evidence="1" id="KW-0811">Translocation</keyword>
<dbReference type="SMART" id="SM00577">
    <property type="entry name" value="CPDc"/>
    <property type="match status" value="1"/>
</dbReference>
<dbReference type="InterPro" id="IPR004274">
    <property type="entry name" value="FCP1_dom"/>
</dbReference>
<dbReference type="InterPro" id="IPR050365">
    <property type="entry name" value="TIM50"/>
</dbReference>
<proteinExistence type="inferred from homology"/>
<dbReference type="EMBL" id="ML992510">
    <property type="protein sequence ID" value="KAF2221476.1"/>
    <property type="molecule type" value="Genomic_DNA"/>
</dbReference>
<comment type="function">
    <text evidence="1">Essential component of the TIM23 complex, a complex that mediates the translocation of transit peptide-containing proteins across the mitochondrial inner membrane.</text>
</comment>
<keyword evidence="4" id="KW-1185">Reference proteome</keyword>
<reference evidence="4" key="1">
    <citation type="journal article" date="2020" name="Stud. Mycol.">
        <title>101 Dothideomycetes genomes: A test case for predicting lifestyles and emergence of pathogens.</title>
        <authorList>
            <person name="Haridas S."/>
            <person name="Albert R."/>
            <person name="Binder M."/>
            <person name="Bloem J."/>
            <person name="LaButti K."/>
            <person name="Salamov A."/>
            <person name="Andreopoulos B."/>
            <person name="Baker S."/>
            <person name="Barry K."/>
            <person name="Bills G."/>
            <person name="Bluhm B."/>
            <person name="Cannon C."/>
            <person name="Castanera R."/>
            <person name="Culley D."/>
            <person name="Daum C."/>
            <person name="Ezra D."/>
            <person name="Gonzalez J."/>
            <person name="Henrissat B."/>
            <person name="Kuo A."/>
            <person name="Liang C."/>
            <person name="Lipzen A."/>
            <person name="Lutzoni F."/>
            <person name="Magnuson J."/>
            <person name="Mondo S."/>
            <person name="Nolan M."/>
            <person name="Ohm R."/>
            <person name="Pangilinan J."/>
            <person name="Park H.-J."/>
            <person name="Ramirez L."/>
            <person name="Alfaro M."/>
            <person name="Sun H."/>
            <person name="Tritt A."/>
            <person name="Yoshinaga Y."/>
            <person name="Zwiers L.-H."/>
            <person name="Turgeon B."/>
            <person name="Goodwin S."/>
            <person name="Spatafora J."/>
            <person name="Crous P."/>
            <person name="Grigoriev I."/>
        </authorList>
    </citation>
    <scope>NUCLEOTIDE SEQUENCE [LARGE SCALE GENOMIC DNA]</scope>
    <source>
        <strain evidence="4">CECT 20119</strain>
    </source>
</reference>
<feature type="domain" description="FCP1 homology" evidence="2">
    <location>
        <begin position="22"/>
        <end position="164"/>
    </location>
</feature>
<name>A0A6A6G6U8_9PEZI</name>
<feature type="non-terminal residue" evidence="3">
    <location>
        <position position="164"/>
    </location>
</feature>
<dbReference type="GO" id="GO:0005744">
    <property type="term" value="C:TIM23 mitochondrial import inner membrane translocase complex"/>
    <property type="evidence" value="ECO:0007669"/>
    <property type="project" value="UniProtKB-UniRule"/>
</dbReference>
<sequence>MAIPKPSTEYLSYCSSSPPIPCEPQRLLVILDVNGTLGFRKQLRSITPRPHLREFLTYLFREHDVAIWTSMTRSNFLAVLPKIMTKEQAAKLKMVWTREDMNLGNNFKDYVQTYKELTKVWAHLNGDEYGPHNTILIDDSLKKALSEPYNHVVVTEWEGPGTVP</sequence>
<accession>A0A6A6G6U8</accession>
<keyword evidence="1" id="KW-0496">Mitochondrion</keyword>
<dbReference type="AlphaFoldDB" id="A0A6A6G6U8"/>
<evidence type="ECO:0000313" key="4">
    <source>
        <dbReference type="Proteomes" id="UP000799538"/>
    </source>
</evidence>
<dbReference type="OrthoDB" id="1711508at2759"/>
<dbReference type="GO" id="GO:0015031">
    <property type="term" value="P:protein transport"/>
    <property type="evidence" value="ECO:0007669"/>
    <property type="project" value="UniProtKB-KW"/>
</dbReference>
<keyword evidence="1" id="KW-0813">Transport</keyword>
<comment type="subcellular location">
    <subcellularLocation>
        <location evidence="1">Mitochondrion inner membrane</location>
        <topology evidence="1">Single-pass membrane protein</topology>
    </subcellularLocation>
</comment>
<gene>
    <name evidence="3" type="ORF">BDZ85DRAFT_201791</name>
</gene>
<dbReference type="InterPro" id="IPR023214">
    <property type="entry name" value="HAD_sf"/>
</dbReference>
<keyword evidence="1" id="KW-0653">Protein transport</keyword>
<dbReference type="Proteomes" id="UP000799538">
    <property type="component" value="Unassembled WGS sequence"/>
</dbReference>
<evidence type="ECO:0000313" key="3">
    <source>
        <dbReference type="EMBL" id="KAF2221476.1"/>
    </source>
</evidence>
<dbReference type="InterPro" id="IPR036412">
    <property type="entry name" value="HAD-like_sf"/>
</dbReference>
<evidence type="ECO:0000259" key="2">
    <source>
        <dbReference type="PROSITE" id="PS50969"/>
    </source>
</evidence>
<comment type="subunit">
    <text evidence="1">Component of the TIM23 complex.</text>
</comment>
<keyword evidence="1" id="KW-0809">Transit peptide</keyword>
<dbReference type="PANTHER" id="PTHR12210">
    <property type="entry name" value="DULLARD PROTEIN PHOSPHATASE"/>
    <property type="match status" value="1"/>
</dbReference>
<dbReference type="Pfam" id="PF03031">
    <property type="entry name" value="NIF"/>
    <property type="match status" value="1"/>
</dbReference>
<evidence type="ECO:0000256" key="1">
    <source>
        <dbReference type="RuleBase" id="RU365079"/>
    </source>
</evidence>
<organism evidence="3 4">
    <name type="scientific">Elsinoe ampelina</name>
    <dbReference type="NCBI Taxonomy" id="302913"/>
    <lineage>
        <taxon>Eukaryota</taxon>
        <taxon>Fungi</taxon>
        <taxon>Dikarya</taxon>
        <taxon>Ascomycota</taxon>
        <taxon>Pezizomycotina</taxon>
        <taxon>Dothideomycetes</taxon>
        <taxon>Dothideomycetidae</taxon>
        <taxon>Myriangiales</taxon>
        <taxon>Elsinoaceae</taxon>
        <taxon>Elsinoe</taxon>
    </lineage>
</organism>
<dbReference type="SUPFAM" id="SSF56784">
    <property type="entry name" value="HAD-like"/>
    <property type="match status" value="1"/>
</dbReference>
<protein>
    <recommendedName>
        <fullName evidence="1">Mitochondrial import inner membrane translocase subunit TIM50</fullName>
    </recommendedName>
</protein>
<dbReference type="Gene3D" id="3.40.50.1000">
    <property type="entry name" value="HAD superfamily/HAD-like"/>
    <property type="match status" value="1"/>
</dbReference>